<dbReference type="Proteomes" id="UP000095286">
    <property type="component" value="Unplaced"/>
</dbReference>
<proteinExistence type="predicted"/>
<protein>
    <submittedName>
        <fullName evidence="2">Protein AATF</fullName>
    </submittedName>
</protein>
<accession>A0AC35TWB5</accession>
<sequence length="381" mass="43052">MSSSDHYEESIDEGGSIDEEVSDGESVLDEEVGNVEDLDSEDENLEDEELEDEEGDGDDVELLSKGSDISKSEAVREQLDLFDKLVRVTIKAHGAMRVFNQFPRGEVGKSFTSLATTETKANLEKSRKNLLEALNLLVGVQGRFADEALKKKDDGSEDEEITSSEDELEDVPPKAVDKIKDGQRNDAPSRSGIKVKSMSSKSLEKALASRDQKFEPHRQATLKKWDDRTRLVSMRPGKNFGSFESNVSKQIEKIMSDKARLIRRSQTKRGDVNRLGATSEGNFDVEIFDDDDFYQVILKDLIDRKSADTSDPIQMSKQWLEIQKLRQRKTKKKNVDHKASKGRKCAFVSIPKLVNFCPAQPELVKWSHEKRNVLFKSLFTD</sequence>
<evidence type="ECO:0000313" key="2">
    <source>
        <dbReference type="WBParaSite" id="RSKR_0000537900.1"/>
    </source>
</evidence>
<dbReference type="WBParaSite" id="RSKR_0000537900.1">
    <property type="protein sequence ID" value="RSKR_0000537900.1"/>
    <property type="gene ID" value="RSKR_0000537900"/>
</dbReference>
<reference evidence="2" key="1">
    <citation type="submission" date="2016-11" db="UniProtKB">
        <authorList>
            <consortium name="WormBaseParasite"/>
        </authorList>
    </citation>
    <scope>IDENTIFICATION</scope>
    <source>
        <strain evidence="2">KR3021</strain>
    </source>
</reference>
<evidence type="ECO:0000313" key="1">
    <source>
        <dbReference type="Proteomes" id="UP000095286"/>
    </source>
</evidence>
<organism evidence="1 2">
    <name type="scientific">Rhabditophanes sp. KR3021</name>
    <dbReference type="NCBI Taxonomy" id="114890"/>
    <lineage>
        <taxon>Eukaryota</taxon>
        <taxon>Metazoa</taxon>
        <taxon>Ecdysozoa</taxon>
        <taxon>Nematoda</taxon>
        <taxon>Chromadorea</taxon>
        <taxon>Rhabditida</taxon>
        <taxon>Tylenchina</taxon>
        <taxon>Panagrolaimomorpha</taxon>
        <taxon>Strongyloidoidea</taxon>
        <taxon>Alloionematidae</taxon>
        <taxon>Rhabditophanes</taxon>
    </lineage>
</organism>
<name>A0AC35TWB5_9BILA</name>